<feature type="compositionally biased region" description="Low complexity" evidence="1">
    <location>
        <begin position="939"/>
        <end position="962"/>
    </location>
</feature>
<protein>
    <submittedName>
        <fullName evidence="2">Uncharacterized protein</fullName>
    </submittedName>
</protein>
<dbReference type="EMBL" id="HACA01019682">
    <property type="protein sequence ID" value="CDW37043.1"/>
    <property type="molecule type" value="Transcribed_RNA"/>
</dbReference>
<reference evidence="2" key="1">
    <citation type="submission" date="2014-05" db="EMBL/GenBank/DDBJ databases">
        <authorList>
            <person name="Chronopoulou M."/>
        </authorList>
    </citation>
    <scope>NUCLEOTIDE SEQUENCE</scope>
    <source>
        <tissue evidence="2">Whole organism</tissue>
    </source>
</reference>
<feature type="compositionally biased region" description="Basic and acidic residues" evidence="1">
    <location>
        <begin position="1072"/>
        <end position="1083"/>
    </location>
</feature>
<feature type="region of interest" description="Disordered" evidence="1">
    <location>
        <begin position="396"/>
        <end position="446"/>
    </location>
</feature>
<feature type="compositionally biased region" description="Polar residues" evidence="1">
    <location>
        <begin position="728"/>
        <end position="740"/>
    </location>
</feature>
<evidence type="ECO:0000256" key="1">
    <source>
        <dbReference type="SAM" id="MobiDB-lite"/>
    </source>
</evidence>
<feature type="region of interest" description="Disordered" evidence="1">
    <location>
        <begin position="288"/>
        <end position="320"/>
    </location>
</feature>
<feature type="compositionally biased region" description="Polar residues" evidence="1">
    <location>
        <begin position="621"/>
        <end position="672"/>
    </location>
</feature>
<sequence length="1121" mass="122397">MKCHPELKFLLGFIFFFTAIQSGNGFFFHLFRKGRSPKRPYSTHGKPSYHVQPNPSNPINNNIHQNNHQTHHHTSSCGWKPYYGPQYHVQKPVSISSSGLPNIQVHPTRKPYRPLYSSSLINIGGSSFSSFSTSSSSNYVNSHLTTTLRPKQPNSLFVSYTSNSGSGSINNQQNSISSTFSNNINQGSYQNTSPSPFRPLSVSATTVSSLNPYAHIDGYGPPNYMPPPLIGSFVQSSSYASFSTTASPLSLPTYSVINYYNSPSSLPQEGKEQQWNSGVHEFVQVDPPIVSSDNQQPTLPNEESNLSYSSNNGVSSSGGSNNINYISDSYSSSSQNNNIQLPSSKIPFVDQHSGIYSGPNSNKGSNNDIFSPNLNTYYFGSKGSTTTSRPFVFDSSLSTNSNQNPSPTFLSQKNPSSNSFSSYDNNNNNAINERPNNNAFSDNHLPSSDSKDTIIFIQNNKDNKAQNAVSFNNYDNSNNQNIGGNKETLVYKNEPISHFSQSSNSQTRPSIIHNGLSQPTSFLNPFSINGQKPQVVGSVSFDGNTPSPFNPVIFQTTTNRPYVGIMQSTNPPYNQNYAGTTEPTNFSYNQPFAGITQSINSPYNPPYSGTTESTNLSYNQPFAGITQSTNSPYNPPYSGTTESTNPSYNQPFAGITQSTNSPYNQPYDGSTESTNPSYNQPYSPSKYPSSSINTPTTTTSVSNNGSPLIFPSTITTTTPSTKRPIITQLPNQDSERPSGNQNVFLLPSSNTFFQSNQNTQSTTSKPDLINNNGLSDAIAPSIGYGPPNFNPPPTLGGLTDIVTDPPLVTHFPTLPAPLTDEESENGNNKYSVQGHFSNVSGSIESNTTSPPSTNQSSMIWVIDGESKPVAVEISNSINVDEEETTDDSAITTKTTIITTTTNAPPSTTQNTPSTNKVGLNEYDTSDVTLPPMPETTKVTQSPTTSSEVPPTTTIPDKNTTTATEEERKAKDYNDSSIVSKIDGNPNWPWNSGKQSNNLQPDVHSLTNIADLSGQWFQRPSEGGLRSAKEFQVLTSFLMNETTNTLDNKEEEYSLYDEEYELENEIDKTEEEESKKSPVEKLTDENTTYRPDNLVIFYPLNGKPFLSFVPEVEFADIGAASS</sequence>
<feature type="compositionally biased region" description="Low complexity" evidence="1">
    <location>
        <begin position="899"/>
        <end position="916"/>
    </location>
</feature>
<accession>A0A0K2UFL1</accession>
<feature type="region of interest" description="Disordered" evidence="1">
    <location>
        <begin position="1062"/>
        <end position="1084"/>
    </location>
</feature>
<feature type="compositionally biased region" description="Basic and acidic residues" evidence="1">
    <location>
        <begin position="964"/>
        <end position="973"/>
    </location>
</feature>
<feature type="region of interest" description="Disordered" evidence="1">
    <location>
        <begin position="621"/>
        <end position="740"/>
    </location>
</feature>
<feature type="compositionally biased region" description="Acidic residues" evidence="1">
    <location>
        <begin position="1062"/>
        <end position="1071"/>
    </location>
</feature>
<feature type="compositionally biased region" description="Low complexity" evidence="1">
    <location>
        <begin position="411"/>
        <end position="438"/>
    </location>
</feature>
<proteinExistence type="predicted"/>
<dbReference type="OrthoDB" id="10669388at2759"/>
<name>A0A0K2UFL1_LEPSM</name>
<feature type="compositionally biased region" description="Low complexity" evidence="1">
    <location>
        <begin position="673"/>
        <end position="727"/>
    </location>
</feature>
<feature type="region of interest" description="Disordered" evidence="1">
    <location>
        <begin position="899"/>
        <end position="987"/>
    </location>
</feature>
<feature type="compositionally biased region" description="Low complexity" evidence="1">
    <location>
        <begin position="301"/>
        <end position="320"/>
    </location>
</feature>
<feature type="compositionally biased region" description="Polar residues" evidence="1">
    <location>
        <begin position="396"/>
        <end position="410"/>
    </location>
</feature>
<dbReference type="AlphaFoldDB" id="A0A0K2UFL1"/>
<evidence type="ECO:0000313" key="2">
    <source>
        <dbReference type="EMBL" id="CDW37043.1"/>
    </source>
</evidence>
<organism evidence="2">
    <name type="scientific">Lepeophtheirus salmonis</name>
    <name type="common">Salmon louse</name>
    <name type="synonym">Caligus salmonis</name>
    <dbReference type="NCBI Taxonomy" id="72036"/>
    <lineage>
        <taxon>Eukaryota</taxon>
        <taxon>Metazoa</taxon>
        <taxon>Ecdysozoa</taxon>
        <taxon>Arthropoda</taxon>
        <taxon>Crustacea</taxon>
        <taxon>Multicrustacea</taxon>
        <taxon>Hexanauplia</taxon>
        <taxon>Copepoda</taxon>
        <taxon>Siphonostomatoida</taxon>
        <taxon>Caligidae</taxon>
        <taxon>Lepeophtheirus</taxon>
    </lineage>
</organism>